<reference evidence="9" key="1">
    <citation type="submission" date="2024-01" db="EMBL/GenBank/DDBJ databases">
        <title>Bank of Algae and Cyanobacteria of the Azores (BACA) strain genomes.</title>
        <authorList>
            <person name="Luz R."/>
            <person name="Cordeiro R."/>
            <person name="Fonseca A."/>
            <person name="Goncalves V."/>
        </authorList>
    </citation>
    <scope>NUCLEOTIDE SEQUENCE</scope>
    <source>
        <strain evidence="9">BACA0141</strain>
    </source>
</reference>
<accession>A0AAW9PVM5</accession>
<evidence type="ECO:0000256" key="3">
    <source>
        <dbReference type="ARBA" id="ARBA00022475"/>
    </source>
</evidence>
<comment type="subcellular location">
    <subcellularLocation>
        <location evidence="1">Cell membrane</location>
        <topology evidence="1">Multi-pass membrane protein</topology>
    </subcellularLocation>
</comment>
<dbReference type="GO" id="GO:0005886">
    <property type="term" value="C:plasma membrane"/>
    <property type="evidence" value="ECO:0007669"/>
    <property type="project" value="UniProtKB-SubCell"/>
</dbReference>
<feature type="transmembrane region" description="Helical" evidence="8">
    <location>
        <begin position="213"/>
        <end position="233"/>
    </location>
</feature>
<proteinExistence type="predicted"/>
<feature type="transmembrane region" description="Helical" evidence="8">
    <location>
        <begin position="119"/>
        <end position="137"/>
    </location>
</feature>
<comment type="caution">
    <text evidence="9">The sequence shown here is derived from an EMBL/GenBank/DDBJ whole genome shotgun (WGS) entry which is preliminary data.</text>
</comment>
<name>A0AAW9PVM5_9CYAN</name>
<feature type="transmembrane region" description="Helical" evidence="8">
    <location>
        <begin position="405"/>
        <end position="434"/>
    </location>
</feature>
<evidence type="ECO:0000256" key="7">
    <source>
        <dbReference type="SAM" id="MobiDB-lite"/>
    </source>
</evidence>
<feature type="transmembrane region" description="Helical" evidence="8">
    <location>
        <begin position="86"/>
        <end position="107"/>
    </location>
</feature>
<dbReference type="InterPro" id="IPR036259">
    <property type="entry name" value="MFS_trans_sf"/>
</dbReference>
<dbReference type="CDD" id="cd06173">
    <property type="entry name" value="MFS_MefA_like"/>
    <property type="match status" value="1"/>
</dbReference>
<organism evidence="9 10">
    <name type="scientific">Tumidithrix elongata BACA0141</name>
    <dbReference type="NCBI Taxonomy" id="2716417"/>
    <lineage>
        <taxon>Bacteria</taxon>
        <taxon>Bacillati</taxon>
        <taxon>Cyanobacteriota</taxon>
        <taxon>Cyanophyceae</taxon>
        <taxon>Pseudanabaenales</taxon>
        <taxon>Pseudanabaenaceae</taxon>
        <taxon>Tumidithrix</taxon>
        <taxon>Tumidithrix elongata</taxon>
    </lineage>
</organism>
<keyword evidence="4 8" id="KW-0812">Transmembrane</keyword>
<dbReference type="PANTHER" id="PTHR23513">
    <property type="entry name" value="INTEGRAL MEMBRANE EFFLUX PROTEIN-RELATED"/>
    <property type="match status" value="1"/>
</dbReference>
<dbReference type="InterPro" id="IPR010290">
    <property type="entry name" value="TM_effector"/>
</dbReference>
<dbReference type="EMBL" id="JAZBJZ010000005">
    <property type="protein sequence ID" value="MEE3715619.1"/>
    <property type="molecule type" value="Genomic_DNA"/>
</dbReference>
<feature type="region of interest" description="Disordered" evidence="7">
    <location>
        <begin position="14"/>
        <end position="41"/>
    </location>
</feature>
<feature type="transmembrane region" description="Helical" evidence="8">
    <location>
        <begin position="58"/>
        <end position="80"/>
    </location>
</feature>
<evidence type="ECO:0000256" key="1">
    <source>
        <dbReference type="ARBA" id="ARBA00004651"/>
    </source>
</evidence>
<keyword evidence="3" id="KW-1003">Cell membrane</keyword>
<dbReference type="Pfam" id="PF05977">
    <property type="entry name" value="MFS_3"/>
    <property type="match status" value="1"/>
</dbReference>
<feature type="transmembrane region" description="Helical" evidence="8">
    <location>
        <begin position="143"/>
        <end position="161"/>
    </location>
</feature>
<evidence type="ECO:0000256" key="8">
    <source>
        <dbReference type="SAM" id="Phobius"/>
    </source>
</evidence>
<dbReference type="Gene3D" id="1.20.1250.20">
    <property type="entry name" value="MFS general substrate transporter like domains"/>
    <property type="match status" value="2"/>
</dbReference>
<keyword evidence="10" id="KW-1185">Reference proteome</keyword>
<dbReference type="AlphaFoldDB" id="A0AAW9PVM5"/>
<evidence type="ECO:0000256" key="2">
    <source>
        <dbReference type="ARBA" id="ARBA00022448"/>
    </source>
</evidence>
<keyword evidence="2" id="KW-0813">Transport</keyword>
<keyword evidence="5 8" id="KW-1133">Transmembrane helix</keyword>
<feature type="transmembrane region" description="Helical" evidence="8">
    <location>
        <begin position="260"/>
        <end position="285"/>
    </location>
</feature>
<evidence type="ECO:0000256" key="6">
    <source>
        <dbReference type="ARBA" id="ARBA00023136"/>
    </source>
</evidence>
<evidence type="ECO:0000256" key="5">
    <source>
        <dbReference type="ARBA" id="ARBA00022989"/>
    </source>
</evidence>
<feature type="transmembrane region" description="Helical" evidence="8">
    <location>
        <begin position="182"/>
        <end position="207"/>
    </location>
</feature>
<dbReference type="SUPFAM" id="SSF103473">
    <property type="entry name" value="MFS general substrate transporter"/>
    <property type="match status" value="1"/>
</dbReference>
<dbReference type="Proteomes" id="UP001333818">
    <property type="component" value="Unassembled WGS sequence"/>
</dbReference>
<evidence type="ECO:0000313" key="9">
    <source>
        <dbReference type="EMBL" id="MEE3715619.1"/>
    </source>
</evidence>
<feature type="transmembrane region" description="Helical" evidence="8">
    <location>
        <begin position="324"/>
        <end position="341"/>
    </location>
</feature>
<feature type="transmembrane region" description="Helical" evidence="8">
    <location>
        <begin position="297"/>
        <end position="317"/>
    </location>
</feature>
<protein>
    <submittedName>
        <fullName evidence="9">MFS transporter</fullName>
    </submittedName>
</protein>
<evidence type="ECO:0000256" key="4">
    <source>
        <dbReference type="ARBA" id="ARBA00022692"/>
    </source>
</evidence>
<keyword evidence="6 8" id="KW-0472">Membrane</keyword>
<sequence>MPQNLRRKALITATTMSSHQKISPKHSPEDSSQDTPTAPPSDRDAFAALRFRDFRLFAIGRILIFTSFQMQTVALGWEIYDRTGSALALGGVGLAQVLPMILLTLFAGHVADRQDRKRTILFAIGLLILCSLGLAMVSYRQGAIAWIYTLLVLIGMSRAFLKPASDAFIWQLIPVSVFTNAATWNSSSFQIAAVAGPALGGLAIAALGSATGVYLLAALAAILCFGSVLLIPIRPVTHRSEPISLKALSAGFKFVWQNQLVLAAISLDLFAVLLGGATALLPIFAKDILQVGPLELGYLQAAPSIGALIMAVAIAHLPPFRRAGLAMLWSVLGFGIVTIVFGLSRWFWLSLLMLAFTGALDMISVVIRHTLVQIRTPEHLRGRVAAVNSIFISASNELGGFESGLAAAAFGPVIAVVGGGIGTIVVVFATLGLFPSLKNLGALEDYREKESDSLETTELGEKESVA</sequence>
<evidence type="ECO:0000313" key="10">
    <source>
        <dbReference type="Proteomes" id="UP001333818"/>
    </source>
</evidence>
<dbReference type="PANTHER" id="PTHR23513:SF9">
    <property type="entry name" value="ENTEROBACTIN EXPORTER ENTS"/>
    <property type="match status" value="1"/>
</dbReference>
<gene>
    <name evidence="9" type="ORF">V2H45_02545</name>
</gene>